<evidence type="ECO:0000256" key="2">
    <source>
        <dbReference type="ARBA" id="ARBA00023125"/>
    </source>
</evidence>
<dbReference type="Gene3D" id="1.10.1660.10">
    <property type="match status" value="1"/>
</dbReference>
<keyword evidence="1" id="KW-0805">Transcription regulation</keyword>
<evidence type="ECO:0000256" key="1">
    <source>
        <dbReference type="ARBA" id="ARBA00023015"/>
    </source>
</evidence>
<dbReference type="PROSITE" id="PS50937">
    <property type="entry name" value="HTH_MERR_2"/>
    <property type="match status" value="1"/>
</dbReference>
<comment type="caution">
    <text evidence="5">The sequence shown here is derived from an EMBL/GenBank/DDBJ whole genome shotgun (WGS) entry which is preliminary data.</text>
</comment>
<dbReference type="SMART" id="SM00422">
    <property type="entry name" value="HTH_MERR"/>
    <property type="match status" value="1"/>
</dbReference>
<dbReference type="Pfam" id="PF13411">
    <property type="entry name" value="MerR_1"/>
    <property type="match status" value="1"/>
</dbReference>
<evidence type="ECO:0000256" key="3">
    <source>
        <dbReference type="ARBA" id="ARBA00023163"/>
    </source>
</evidence>
<evidence type="ECO:0000259" key="4">
    <source>
        <dbReference type="PROSITE" id="PS50937"/>
    </source>
</evidence>
<name>A0ABQ0A0Z2_9GAMM</name>
<evidence type="ECO:0000313" key="5">
    <source>
        <dbReference type="EMBL" id="GAA6146054.1"/>
    </source>
</evidence>
<reference evidence="5 6" key="1">
    <citation type="submission" date="2024-04" db="EMBL/GenBank/DDBJ databases">
        <title>Draft genome sequence of Thalassolituus maritimus NBRC 116585.</title>
        <authorList>
            <person name="Miyakawa T."/>
            <person name="Kusuya Y."/>
            <person name="Miura T."/>
        </authorList>
    </citation>
    <scope>NUCLEOTIDE SEQUENCE [LARGE SCALE GENOMIC DNA]</scope>
    <source>
        <strain evidence="5 6">5NW40-0001</strain>
    </source>
</reference>
<keyword evidence="6" id="KW-1185">Reference proteome</keyword>
<dbReference type="EMBL" id="BAABWH010000005">
    <property type="protein sequence ID" value="GAA6146054.1"/>
    <property type="molecule type" value="Genomic_DNA"/>
</dbReference>
<feature type="domain" description="HTH merR-type" evidence="4">
    <location>
        <begin position="8"/>
        <end position="77"/>
    </location>
</feature>
<proteinExistence type="predicted"/>
<organism evidence="5 6">
    <name type="scientific">Thalassolituus maritimus</name>
    <dbReference type="NCBI Taxonomy" id="484498"/>
    <lineage>
        <taxon>Bacteria</taxon>
        <taxon>Pseudomonadati</taxon>
        <taxon>Pseudomonadota</taxon>
        <taxon>Gammaproteobacteria</taxon>
        <taxon>Oceanospirillales</taxon>
        <taxon>Oceanospirillaceae</taxon>
        <taxon>Thalassolituus</taxon>
    </lineage>
</organism>
<evidence type="ECO:0000313" key="6">
    <source>
        <dbReference type="Proteomes" id="UP001481413"/>
    </source>
</evidence>
<sequence>MNIAETTGYPIREFARLTGVNPVTLRAWERRYGIIQPLRTPKGHRYYTDDHVDQVKSILYWLDQGYPIRQVKLLLNEPPADPARASDDWEQLQNRQLSAARDLNSRALDDEWSNGLASYPMGVYYERCLLPVLDTLRQSPDEALILHAFSHLLQRKLTQLVQLQQKHAEGPGLLMCTNDQQAELHILAASYALGAAGFRLEYFGVNLNPDDVRIVSDRLDFSWVWAHIHPSNSDEQQQWQALSDKCRVPVYFSGAIPKTTAEDYVLKPPMNKQIQTFITHAGGFA</sequence>
<accession>A0ABQ0A0Z2</accession>
<dbReference type="SUPFAM" id="SSF46955">
    <property type="entry name" value="Putative DNA-binding domain"/>
    <property type="match status" value="1"/>
</dbReference>
<dbReference type="InterPro" id="IPR047057">
    <property type="entry name" value="MerR_fam"/>
</dbReference>
<protein>
    <recommendedName>
        <fullName evidence="4">HTH merR-type domain-containing protein</fullName>
    </recommendedName>
</protein>
<dbReference type="PANTHER" id="PTHR30204:SF67">
    <property type="entry name" value="HTH-TYPE TRANSCRIPTIONAL REGULATOR MLRA-RELATED"/>
    <property type="match status" value="1"/>
</dbReference>
<dbReference type="CDD" id="cd01104">
    <property type="entry name" value="HTH_MlrA-CarA"/>
    <property type="match status" value="1"/>
</dbReference>
<dbReference type="PANTHER" id="PTHR30204">
    <property type="entry name" value="REDOX-CYCLING DRUG-SENSING TRANSCRIPTIONAL ACTIVATOR SOXR"/>
    <property type="match status" value="1"/>
</dbReference>
<dbReference type="RefSeq" id="WP_353295211.1">
    <property type="nucleotide sequence ID" value="NZ_BAABWH010000005.1"/>
</dbReference>
<dbReference type="InterPro" id="IPR009061">
    <property type="entry name" value="DNA-bd_dom_put_sf"/>
</dbReference>
<dbReference type="InterPro" id="IPR000551">
    <property type="entry name" value="MerR-type_HTH_dom"/>
</dbReference>
<gene>
    <name evidence="5" type="ORF">NBRC116585_21720</name>
</gene>
<keyword evidence="3" id="KW-0804">Transcription</keyword>
<dbReference type="Proteomes" id="UP001481413">
    <property type="component" value="Unassembled WGS sequence"/>
</dbReference>
<keyword evidence="2" id="KW-0238">DNA-binding</keyword>